<dbReference type="EMBL" id="JAEPRD010000055">
    <property type="protein sequence ID" value="KAG2202995.1"/>
    <property type="molecule type" value="Genomic_DNA"/>
</dbReference>
<dbReference type="InterPro" id="IPR016180">
    <property type="entry name" value="Ribosomal_uL16_dom"/>
</dbReference>
<dbReference type="PANTHER" id="PTHR12220">
    <property type="entry name" value="50S/60S RIBOSOMAL PROTEIN L16"/>
    <property type="match status" value="1"/>
</dbReference>
<proteinExistence type="inferred from homology"/>
<comment type="similarity">
    <text evidence="1 4">Belongs to the universal ribosomal protein uL16 family.</text>
</comment>
<dbReference type="InterPro" id="IPR020798">
    <property type="entry name" value="Ribosomal_uL16_CS"/>
</dbReference>
<evidence type="ECO:0000256" key="1">
    <source>
        <dbReference type="ARBA" id="ARBA00008931"/>
    </source>
</evidence>
<keyword evidence="2 4" id="KW-0689">Ribosomal protein</keyword>
<dbReference type="GO" id="GO:0005762">
    <property type="term" value="C:mitochondrial large ribosomal subunit"/>
    <property type="evidence" value="ECO:0007669"/>
    <property type="project" value="TreeGrafter"/>
</dbReference>
<evidence type="ECO:0000256" key="2">
    <source>
        <dbReference type="ARBA" id="ARBA00022980"/>
    </source>
</evidence>
<dbReference type="InterPro" id="IPR036920">
    <property type="entry name" value="Ribosomal_uL16_sf"/>
</dbReference>
<dbReference type="PRINTS" id="PR00060">
    <property type="entry name" value="RIBOSOMALL16"/>
</dbReference>
<accession>A0A8H7R3P9</accession>
<dbReference type="SUPFAM" id="SSF54686">
    <property type="entry name" value="Ribosomal protein L16p/L10e"/>
    <property type="match status" value="1"/>
</dbReference>
<dbReference type="InterPro" id="IPR047873">
    <property type="entry name" value="Ribosomal_uL16"/>
</dbReference>
<keyword evidence="6" id="KW-1185">Reference proteome</keyword>
<dbReference type="GO" id="GO:0032543">
    <property type="term" value="P:mitochondrial translation"/>
    <property type="evidence" value="ECO:0007669"/>
    <property type="project" value="TreeGrafter"/>
</dbReference>
<reference evidence="5" key="1">
    <citation type="submission" date="2020-12" db="EMBL/GenBank/DDBJ databases">
        <title>Metabolic potential, ecology and presence of endohyphal bacteria is reflected in genomic diversity of Mucoromycotina.</title>
        <authorList>
            <person name="Muszewska A."/>
            <person name="Okrasinska A."/>
            <person name="Steczkiewicz K."/>
            <person name="Drgas O."/>
            <person name="Orlowska M."/>
            <person name="Perlinska-Lenart U."/>
            <person name="Aleksandrzak-Piekarczyk T."/>
            <person name="Szatraj K."/>
            <person name="Zielenkiewicz U."/>
            <person name="Pilsyk S."/>
            <person name="Malc E."/>
            <person name="Mieczkowski P."/>
            <person name="Kruszewska J.S."/>
            <person name="Biernat P."/>
            <person name="Pawlowska J."/>
        </authorList>
    </citation>
    <scope>NUCLEOTIDE SEQUENCE</scope>
    <source>
        <strain evidence="5">WA0000017839</strain>
    </source>
</reference>
<comment type="caution">
    <text evidence="5">The sequence shown here is derived from an EMBL/GenBank/DDBJ whole genome shotgun (WGS) entry which is preliminary data.</text>
</comment>
<evidence type="ECO:0000256" key="4">
    <source>
        <dbReference type="RuleBase" id="RU004413"/>
    </source>
</evidence>
<dbReference type="AlphaFoldDB" id="A0A8H7R3P9"/>
<evidence type="ECO:0000256" key="3">
    <source>
        <dbReference type="ARBA" id="ARBA00023274"/>
    </source>
</evidence>
<dbReference type="Proteomes" id="UP000603453">
    <property type="component" value="Unassembled WGS sequence"/>
</dbReference>
<sequence length="220" mass="23769">MFSAFRKSALSTVYNTSNVVSNVFQKGATSAILPLTTVRFASNFSPRRTKYRKAHKGKIPIPTGGSTKGTTVEFGDYGLRVKEGVRLTGRQLTAVHNAIKRKIKPVKGSQLWMRVFPDIPVSSKGNEVRMGKGKGTFEYWACRVPLNRIIFEISGMRKEIAKEAFRLASHKLPIKVEMVERGAKPVVGSGFVAPTVTPIAQEVVSAAAAPAASAAAPPAI</sequence>
<evidence type="ECO:0000313" key="5">
    <source>
        <dbReference type="EMBL" id="KAG2202995.1"/>
    </source>
</evidence>
<evidence type="ECO:0008006" key="7">
    <source>
        <dbReference type="Google" id="ProtNLM"/>
    </source>
</evidence>
<dbReference type="PROSITE" id="PS00701">
    <property type="entry name" value="RIBOSOMAL_L16_2"/>
    <property type="match status" value="1"/>
</dbReference>
<name>A0A8H7R3P9_9FUNG</name>
<gene>
    <name evidence="5" type="ORF">INT47_013211</name>
</gene>
<dbReference type="InterPro" id="IPR000114">
    <property type="entry name" value="Ribosomal_uL16_bact-type"/>
</dbReference>
<dbReference type="Gene3D" id="3.90.1170.10">
    <property type="entry name" value="Ribosomal protein L10e/L16"/>
    <property type="match status" value="1"/>
</dbReference>
<organism evidence="5 6">
    <name type="scientific">Mucor saturninus</name>
    <dbReference type="NCBI Taxonomy" id="64648"/>
    <lineage>
        <taxon>Eukaryota</taxon>
        <taxon>Fungi</taxon>
        <taxon>Fungi incertae sedis</taxon>
        <taxon>Mucoromycota</taxon>
        <taxon>Mucoromycotina</taxon>
        <taxon>Mucoromycetes</taxon>
        <taxon>Mucorales</taxon>
        <taxon>Mucorineae</taxon>
        <taxon>Mucoraceae</taxon>
        <taxon>Mucor</taxon>
    </lineage>
</organism>
<dbReference type="CDD" id="cd01433">
    <property type="entry name" value="Ribosomal_L16_L10e"/>
    <property type="match status" value="1"/>
</dbReference>
<dbReference type="Pfam" id="PF00252">
    <property type="entry name" value="Ribosomal_L16"/>
    <property type="match status" value="1"/>
</dbReference>
<dbReference type="NCBIfam" id="TIGR01164">
    <property type="entry name" value="rplP_bact"/>
    <property type="match status" value="1"/>
</dbReference>
<evidence type="ECO:0000313" key="6">
    <source>
        <dbReference type="Proteomes" id="UP000603453"/>
    </source>
</evidence>
<protein>
    <recommendedName>
        <fullName evidence="7">Ribosomal protein L16</fullName>
    </recommendedName>
</protein>
<dbReference type="GO" id="GO:0019843">
    <property type="term" value="F:rRNA binding"/>
    <property type="evidence" value="ECO:0007669"/>
    <property type="project" value="InterPro"/>
</dbReference>
<dbReference type="PANTHER" id="PTHR12220:SF13">
    <property type="entry name" value="LARGE RIBOSOMAL SUBUNIT PROTEIN UL16M"/>
    <property type="match status" value="1"/>
</dbReference>
<keyword evidence="3 4" id="KW-0687">Ribonucleoprotein</keyword>
<dbReference type="OrthoDB" id="268521at2759"/>
<dbReference type="GO" id="GO:0003735">
    <property type="term" value="F:structural constituent of ribosome"/>
    <property type="evidence" value="ECO:0007669"/>
    <property type="project" value="InterPro"/>
</dbReference>